<sequence>MQYKLIEEIVYLSEANGWDFAKLEWEFTSAYYSEEEQRCLCGHYPIRNICVIKNKKNFTITEVGNCCINKFLGIEDGNKIFTSIKRIKENARSSISAEVLEYLYSKNAISDSEYKFYKSIHRRTRMSTKQWEFKEKINRKFLNFTSYERNSHFNKINLILKWAEEKPSFNTDYVLSLKQACNRNGKLTDNQLSALNNIITKFKIKEY</sequence>
<evidence type="ECO:0000313" key="1">
    <source>
        <dbReference type="EMBL" id="SIO20792.1"/>
    </source>
</evidence>
<organism evidence="1 2">
    <name type="scientific">Chryseobacterium scophthalmum</name>
    <dbReference type="NCBI Taxonomy" id="59733"/>
    <lineage>
        <taxon>Bacteria</taxon>
        <taxon>Pseudomonadati</taxon>
        <taxon>Bacteroidota</taxon>
        <taxon>Flavobacteriia</taxon>
        <taxon>Flavobacteriales</taxon>
        <taxon>Weeksellaceae</taxon>
        <taxon>Chryseobacterium group</taxon>
        <taxon>Chryseobacterium</taxon>
    </lineage>
</organism>
<protein>
    <submittedName>
        <fullName evidence="1">Uncharacterized protein</fullName>
    </submittedName>
</protein>
<dbReference type="OrthoDB" id="2318182at2"/>
<keyword evidence="2" id="KW-1185">Reference proteome</keyword>
<accession>A0A1N6HLZ9</accession>
<dbReference type="RefSeq" id="WP_074230769.1">
    <property type="nucleotide sequence ID" value="NZ_FSRQ01000002.1"/>
</dbReference>
<dbReference type="AlphaFoldDB" id="A0A1N6HLZ9"/>
<dbReference type="EMBL" id="FSRQ01000002">
    <property type="protein sequence ID" value="SIO20792.1"/>
    <property type="molecule type" value="Genomic_DNA"/>
</dbReference>
<name>A0A1N6HLZ9_9FLAO</name>
<proteinExistence type="predicted"/>
<evidence type="ECO:0000313" key="2">
    <source>
        <dbReference type="Proteomes" id="UP000184782"/>
    </source>
</evidence>
<gene>
    <name evidence="1" type="ORF">SAMN05421769_2653</name>
</gene>
<reference evidence="2" key="1">
    <citation type="submission" date="2016-12" db="EMBL/GenBank/DDBJ databases">
        <authorList>
            <person name="Varghese N."/>
            <person name="Submissions S."/>
        </authorList>
    </citation>
    <scope>NUCLEOTIDE SEQUENCE [LARGE SCALE GENOMIC DNA]</scope>
    <source>
        <strain evidence="2">DSM 16779</strain>
    </source>
</reference>
<dbReference type="Proteomes" id="UP000184782">
    <property type="component" value="Unassembled WGS sequence"/>
</dbReference>
<dbReference type="STRING" id="59733.SAMN05421769_2653"/>